<evidence type="ECO:0000313" key="2">
    <source>
        <dbReference type="Proteomes" id="UP000593567"/>
    </source>
</evidence>
<dbReference type="EMBL" id="VXIV02001535">
    <property type="protein sequence ID" value="KAF6032088.1"/>
    <property type="molecule type" value="Genomic_DNA"/>
</dbReference>
<sequence>MTGNVKMQKQQVYFEDEASMYCSSLTVSYVITSAHGNVTNTVVVSLSDILTFLLQEDSVVSSKMEVTTCSSALTAPEKMAMSQATIEATG</sequence>
<evidence type="ECO:0000313" key="1">
    <source>
        <dbReference type="EMBL" id="KAF6032088.1"/>
    </source>
</evidence>
<gene>
    <name evidence="1" type="ORF">EB796_009588</name>
</gene>
<accession>A0A7J7K3C1</accession>
<dbReference type="AlphaFoldDB" id="A0A7J7K3C1"/>
<dbReference type="Proteomes" id="UP000593567">
    <property type="component" value="Unassembled WGS sequence"/>
</dbReference>
<organism evidence="1 2">
    <name type="scientific">Bugula neritina</name>
    <name type="common">Brown bryozoan</name>
    <name type="synonym">Sertularia neritina</name>
    <dbReference type="NCBI Taxonomy" id="10212"/>
    <lineage>
        <taxon>Eukaryota</taxon>
        <taxon>Metazoa</taxon>
        <taxon>Spiralia</taxon>
        <taxon>Lophotrochozoa</taxon>
        <taxon>Bryozoa</taxon>
        <taxon>Gymnolaemata</taxon>
        <taxon>Cheilostomatida</taxon>
        <taxon>Flustrina</taxon>
        <taxon>Buguloidea</taxon>
        <taxon>Bugulidae</taxon>
        <taxon>Bugula</taxon>
    </lineage>
</organism>
<reference evidence="1" key="1">
    <citation type="submission" date="2020-06" db="EMBL/GenBank/DDBJ databases">
        <title>Draft genome of Bugula neritina, a colonial animal packing powerful symbionts and potential medicines.</title>
        <authorList>
            <person name="Rayko M."/>
        </authorList>
    </citation>
    <scope>NUCLEOTIDE SEQUENCE [LARGE SCALE GENOMIC DNA]</scope>
    <source>
        <strain evidence="1">Kwan_BN1</strain>
    </source>
</reference>
<protein>
    <submittedName>
        <fullName evidence="1">Uncharacterized protein</fullName>
    </submittedName>
</protein>
<proteinExistence type="predicted"/>
<name>A0A7J7K3C1_BUGNE</name>
<comment type="caution">
    <text evidence="1">The sequence shown here is derived from an EMBL/GenBank/DDBJ whole genome shotgun (WGS) entry which is preliminary data.</text>
</comment>
<keyword evidence="2" id="KW-1185">Reference proteome</keyword>